<gene>
    <name evidence="2" type="ORF">A6035_12520</name>
</gene>
<dbReference type="OrthoDB" id="4775076at2"/>
<dbReference type="RefSeq" id="WP_108848064.1">
    <property type="nucleotide sequence ID" value="NZ_CP015449.1"/>
</dbReference>
<dbReference type="AlphaFoldDB" id="A0A2S1R997"/>
<dbReference type="KEGG" id="dlu:A6035_12520"/>
<accession>A0A2S1R997</accession>
<feature type="transmembrane region" description="Helical" evidence="1">
    <location>
        <begin position="12"/>
        <end position="33"/>
    </location>
</feature>
<evidence type="ECO:0000313" key="3">
    <source>
        <dbReference type="Proteomes" id="UP000244928"/>
    </source>
</evidence>
<organism evidence="2 3">
    <name type="scientific">Dietzia lutea</name>
    <dbReference type="NCBI Taxonomy" id="546160"/>
    <lineage>
        <taxon>Bacteria</taxon>
        <taxon>Bacillati</taxon>
        <taxon>Actinomycetota</taxon>
        <taxon>Actinomycetes</taxon>
        <taxon>Mycobacteriales</taxon>
        <taxon>Dietziaceae</taxon>
        <taxon>Dietzia</taxon>
    </lineage>
</organism>
<protein>
    <recommendedName>
        <fullName evidence="4">DUF3093 domain-containing protein</fullName>
    </recommendedName>
</protein>
<sequence length="158" mass="17069">MDRVYGNRLPTEYRWGVTALALVPLVALLAGALAGQVALLPAFALFALGVAAVSVYWAGGTTISADDGLVRIALFPLWRRRIPAEQIRSVRVEAVAPIGREWGTRGSLRRDGEIFIDAGHSSTCVAFHLHDGRVIRAGVESPERGRRIVESLARATGR</sequence>
<feature type="transmembrane region" description="Helical" evidence="1">
    <location>
        <begin position="39"/>
        <end position="59"/>
    </location>
</feature>
<keyword evidence="1" id="KW-0812">Transmembrane</keyword>
<reference evidence="2 3" key="1">
    <citation type="submission" date="2016-04" db="EMBL/GenBank/DDBJ databases">
        <title>Complete genome sequence of Dietzia lutea YIM 80766T, a strain isolated from desert soil in Egypt.</title>
        <authorList>
            <person name="Zhao J."/>
            <person name="Hu B."/>
            <person name="Geng S."/>
            <person name="Nie Y."/>
            <person name="Tang Y."/>
        </authorList>
    </citation>
    <scope>NUCLEOTIDE SEQUENCE [LARGE SCALE GENOMIC DNA]</scope>
    <source>
        <strain evidence="2 3">YIM 80766</strain>
    </source>
</reference>
<dbReference type="EMBL" id="CP015449">
    <property type="protein sequence ID" value="AWH92853.1"/>
    <property type="molecule type" value="Genomic_DNA"/>
</dbReference>
<keyword evidence="1" id="KW-0472">Membrane</keyword>
<dbReference type="Proteomes" id="UP000244928">
    <property type="component" value="Chromosome"/>
</dbReference>
<evidence type="ECO:0000256" key="1">
    <source>
        <dbReference type="SAM" id="Phobius"/>
    </source>
</evidence>
<name>A0A2S1R997_9ACTN</name>
<proteinExistence type="predicted"/>
<evidence type="ECO:0000313" key="2">
    <source>
        <dbReference type="EMBL" id="AWH92853.1"/>
    </source>
</evidence>
<evidence type="ECO:0008006" key="4">
    <source>
        <dbReference type="Google" id="ProtNLM"/>
    </source>
</evidence>
<keyword evidence="3" id="KW-1185">Reference proteome</keyword>
<keyword evidence="1" id="KW-1133">Transmembrane helix</keyword>